<protein>
    <submittedName>
        <fullName evidence="2">Uncharacterized protein</fullName>
    </submittedName>
</protein>
<evidence type="ECO:0000256" key="1">
    <source>
        <dbReference type="SAM" id="MobiDB-lite"/>
    </source>
</evidence>
<sequence length="139" mass="15071">MLPNQPPATTTATEPHQRRSPQPLGLPQLTTAPDPEPDADSARSTPTLGPRLPALTRSLITAWRWAGSDQSDRHAHLTLGTEESSAVLKHATSSLCHPHPRAPFSPACFLRYWEGVDVGTKSHRSSDRSAAALFAGHWI</sequence>
<dbReference type="EMBL" id="LWDE02002351">
    <property type="protein sequence ID" value="KAE8237886.1"/>
    <property type="molecule type" value="Genomic_DNA"/>
</dbReference>
<dbReference type="Proteomes" id="UP000077684">
    <property type="component" value="Unassembled WGS sequence"/>
</dbReference>
<keyword evidence="3" id="KW-1185">Reference proteome</keyword>
<accession>A0A8X7MJI2</accession>
<name>A0A8X7MJI2_9BASI</name>
<evidence type="ECO:0000313" key="2">
    <source>
        <dbReference type="EMBL" id="KAE8237886.1"/>
    </source>
</evidence>
<reference evidence="2" key="2">
    <citation type="journal article" date="2019" name="IMA Fungus">
        <title>Genome sequencing and comparison of five Tilletia species to identify candidate genes for the detection of regulated species infecting wheat.</title>
        <authorList>
            <person name="Nguyen H.D.T."/>
            <person name="Sultana T."/>
            <person name="Kesanakurti P."/>
            <person name="Hambleton S."/>
        </authorList>
    </citation>
    <scope>NUCLEOTIDE SEQUENCE</scope>
    <source>
        <strain evidence="2">DAOMC 236426</strain>
    </source>
</reference>
<feature type="region of interest" description="Disordered" evidence="1">
    <location>
        <begin position="1"/>
        <end position="51"/>
    </location>
</feature>
<evidence type="ECO:0000313" key="3">
    <source>
        <dbReference type="Proteomes" id="UP000077684"/>
    </source>
</evidence>
<proteinExistence type="predicted"/>
<gene>
    <name evidence="2" type="ORF">A4X06_0g9069</name>
</gene>
<organism evidence="2 3">
    <name type="scientific">Tilletia controversa</name>
    <name type="common">dwarf bunt fungus</name>
    <dbReference type="NCBI Taxonomy" id="13291"/>
    <lineage>
        <taxon>Eukaryota</taxon>
        <taxon>Fungi</taxon>
        <taxon>Dikarya</taxon>
        <taxon>Basidiomycota</taxon>
        <taxon>Ustilaginomycotina</taxon>
        <taxon>Exobasidiomycetes</taxon>
        <taxon>Tilletiales</taxon>
        <taxon>Tilletiaceae</taxon>
        <taxon>Tilletia</taxon>
    </lineage>
</organism>
<dbReference type="AlphaFoldDB" id="A0A8X7MJI2"/>
<reference evidence="2" key="1">
    <citation type="submission" date="2016-04" db="EMBL/GenBank/DDBJ databases">
        <authorList>
            <person name="Nguyen H.D."/>
            <person name="Samba Siva P."/>
            <person name="Cullis J."/>
            <person name="Levesque C.A."/>
            <person name="Hambleton S."/>
        </authorList>
    </citation>
    <scope>NUCLEOTIDE SEQUENCE</scope>
    <source>
        <strain evidence="2">DAOMC 236426</strain>
    </source>
</reference>
<comment type="caution">
    <text evidence="2">The sequence shown here is derived from an EMBL/GenBank/DDBJ whole genome shotgun (WGS) entry which is preliminary data.</text>
</comment>